<dbReference type="PROSITE" id="PS50853">
    <property type="entry name" value="FN3"/>
    <property type="match status" value="1"/>
</dbReference>
<evidence type="ECO:0000313" key="3">
    <source>
        <dbReference type="EMBL" id="GBP08917.1"/>
    </source>
</evidence>
<dbReference type="InterPro" id="IPR003961">
    <property type="entry name" value="FN3_dom"/>
</dbReference>
<name>A0A4C1T656_EUMVA</name>
<dbReference type="InterPro" id="IPR036116">
    <property type="entry name" value="FN3_sf"/>
</dbReference>
<evidence type="ECO:0000256" key="1">
    <source>
        <dbReference type="ARBA" id="ARBA00023319"/>
    </source>
</evidence>
<reference evidence="3 4" key="1">
    <citation type="journal article" date="2019" name="Commun. Biol.">
        <title>The bagworm genome reveals a unique fibroin gene that provides high tensile strength.</title>
        <authorList>
            <person name="Kono N."/>
            <person name="Nakamura H."/>
            <person name="Ohtoshi R."/>
            <person name="Tomita M."/>
            <person name="Numata K."/>
            <person name="Arakawa K."/>
        </authorList>
    </citation>
    <scope>NUCLEOTIDE SEQUENCE [LARGE SCALE GENOMIC DNA]</scope>
</reference>
<dbReference type="InterPro" id="IPR013783">
    <property type="entry name" value="Ig-like_fold"/>
</dbReference>
<keyword evidence="4" id="KW-1185">Reference proteome</keyword>
<dbReference type="PANTHER" id="PTHR14340:SF9">
    <property type="entry name" value="FIBRONECTIN TYPE-III DOMAIN-CONTAINING PROTEIN"/>
    <property type="match status" value="1"/>
</dbReference>
<sequence length="130" mass="14706">MILLDSPGKPQIVDWSSNHADLKWRVPDDDGGAPITGYVVEKKDNNTGKWVKVLETNTPEPKARVNDLIEGEPPATKTWFHNKARLEGDEVTIDLEPYRTKLAVPIAKRSHTGKYTLKLKMILVTMKHHL</sequence>
<protein>
    <submittedName>
        <fullName evidence="3">Twitchin</fullName>
    </submittedName>
</protein>
<dbReference type="Proteomes" id="UP000299102">
    <property type="component" value="Unassembled WGS sequence"/>
</dbReference>
<dbReference type="PANTHER" id="PTHR14340">
    <property type="entry name" value="MICROFIBRIL-ASSOCIATED GLYCOPROTEIN 3"/>
    <property type="match status" value="1"/>
</dbReference>
<dbReference type="Gene3D" id="2.60.40.10">
    <property type="entry name" value="Immunoglobulins"/>
    <property type="match status" value="1"/>
</dbReference>
<dbReference type="EMBL" id="BGZK01004429">
    <property type="protein sequence ID" value="GBP08917.1"/>
    <property type="molecule type" value="Genomic_DNA"/>
</dbReference>
<accession>A0A4C1T656</accession>
<evidence type="ECO:0000259" key="2">
    <source>
        <dbReference type="PROSITE" id="PS50853"/>
    </source>
</evidence>
<dbReference type="SUPFAM" id="SSF49265">
    <property type="entry name" value="Fibronectin type III"/>
    <property type="match status" value="1"/>
</dbReference>
<dbReference type="AlphaFoldDB" id="A0A4C1T656"/>
<keyword evidence="1" id="KW-0393">Immunoglobulin domain</keyword>
<dbReference type="OrthoDB" id="6426872at2759"/>
<evidence type="ECO:0000313" key="4">
    <source>
        <dbReference type="Proteomes" id="UP000299102"/>
    </source>
</evidence>
<proteinExistence type="predicted"/>
<gene>
    <name evidence="3" type="primary">unc-22</name>
    <name evidence="3" type="ORF">EVAR_70490_1</name>
</gene>
<comment type="caution">
    <text evidence="3">The sequence shown here is derived from an EMBL/GenBank/DDBJ whole genome shotgun (WGS) entry which is preliminary data.</text>
</comment>
<feature type="domain" description="Fibronectin type-III" evidence="2">
    <location>
        <begin position="6"/>
        <end position="103"/>
    </location>
</feature>
<dbReference type="STRING" id="151549.A0A4C1T656"/>
<organism evidence="3 4">
    <name type="scientific">Eumeta variegata</name>
    <name type="common">Bagworm moth</name>
    <name type="synonym">Eumeta japonica</name>
    <dbReference type="NCBI Taxonomy" id="151549"/>
    <lineage>
        <taxon>Eukaryota</taxon>
        <taxon>Metazoa</taxon>
        <taxon>Ecdysozoa</taxon>
        <taxon>Arthropoda</taxon>
        <taxon>Hexapoda</taxon>
        <taxon>Insecta</taxon>
        <taxon>Pterygota</taxon>
        <taxon>Neoptera</taxon>
        <taxon>Endopterygota</taxon>
        <taxon>Lepidoptera</taxon>
        <taxon>Glossata</taxon>
        <taxon>Ditrysia</taxon>
        <taxon>Tineoidea</taxon>
        <taxon>Psychidae</taxon>
        <taxon>Oiketicinae</taxon>
        <taxon>Eumeta</taxon>
    </lineage>
</organism>
<dbReference type="CDD" id="cd00063">
    <property type="entry name" value="FN3"/>
    <property type="match status" value="1"/>
</dbReference>